<keyword evidence="2" id="KW-1185">Reference proteome</keyword>
<gene>
    <name evidence="1" type="ORF">NDU88_000131</name>
</gene>
<name>A0AAV7KPH7_PLEWA</name>
<sequence length="111" mass="11904">MQESQVEHDALVILFCDEEVQGAIADHAQRLCAPGQIGPLSDVSHAAALLLEPTAHRPEVQVCKHAFMSIAPGEDQFLAHHDAILPLAPGVRAGMDLPRDVNVGFADGRDH</sequence>
<protein>
    <submittedName>
        <fullName evidence="1">Uncharacterized protein</fullName>
    </submittedName>
</protein>
<accession>A0AAV7KPH7</accession>
<proteinExistence type="predicted"/>
<organism evidence="1 2">
    <name type="scientific">Pleurodeles waltl</name>
    <name type="common">Iberian ribbed newt</name>
    <dbReference type="NCBI Taxonomy" id="8319"/>
    <lineage>
        <taxon>Eukaryota</taxon>
        <taxon>Metazoa</taxon>
        <taxon>Chordata</taxon>
        <taxon>Craniata</taxon>
        <taxon>Vertebrata</taxon>
        <taxon>Euteleostomi</taxon>
        <taxon>Amphibia</taxon>
        <taxon>Batrachia</taxon>
        <taxon>Caudata</taxon>
        <taxon>Salamandroidea</taxon>
        <taxon>Salamandridae</taxon>
        <taxon>Pleurodelinae</taxon>
        <taxon>Pleurodeles</taxon>
    </lineage>
</organism>
<comment type="caution">
    <text evidence="1">The sequence shown here is derived from an EMBL/GenBank/DDBJ whole genome shotgun (WGS) entry which is preliminary data.</text>
</comment>
<evidence type="ECO:0000313" key="1">
    <source>
        <dbReference type="EMBL" id="KAJ1079907.1"/>
    </source>
</evidence>
<dbReference type="AlphaFoldDB" id="A0AAV7KPH7"/>
<dbReference type="EMBL" id="JANPWB010000016">
    <property type="protein sequence ID" value="KAJ1079907.1"/>
    <property type="molecule type" value="Genomic_DNA"/>
</dbReference>
<evidence type="ECO:0000313" key="2">
    <source>
        <dbReference type="Proteomes" id="UP001066276"/>
    </source>
</evidence>
<dbReference type="Proteomes" id="UP001066276">
    <property type="component" value="Chromosome 12"/>
</dbReference>
<reference evidence="1" key="1">
    <citation type="journal article" date="2022" name="bioRxiv">
        <title>Sequencing and chromosome-scale assembly of the giantPleurodeles waltlgenome.</title>
        <authorList>
            <person name="Brown T."/>
            <person name="Elewa A."/>
            <person name="Iarovenko S."/>
            <person name="Subramanian E."/>
            <person name="Araus A.J."/>
            <person name="Petzold A."/>
            <person name="Susuki M."/>
            <person name="Suzuki K.-i.T."/>
            <person name="Hayashi T."/>
            <person name="Toyoda A."/>
            <person name="Oliveira C."/>
            <person name="Osipova E."/>
            <person name="Leigh N.D."/>
            <person name="Simon A."/>
            <person name="Yun M.H."/>
        </authorList>
    </citation>
    <scope>NUCLEOTIDE SEQUENCE</scope>
    <source>
        <strain evidence="1">20211129_DDA</strain>
        <tissue evidence="1">Liver</tissue>
    </source>
</reference>